<dbReference type="Pfam" id="PF09357">
    <property type="entry name" value="RteC"/>
    <property type="match status" value="1"/>
</dbReference>
<gene>
    <name evidence="1" type="ORF">FA047_17185</name>
</gene>
<reference evidence="1 2" key="1">
    <citation type="submission" date="2019-04" db="EMBL/GenBank/DDBJ databases">
        <title>Pedobacter sp. RP-3-15 sp. nov., isolated from Arctic soil.</title>
        <authorList>
            <person name="Dahal R.H."/>
            <person name="Kim D.-U."/>
        </authorList>
    </citation>
    <scope>NUCLEOTIDE SEQUENCE [LARGE SCALE GENOMIC DNA]</scope>
    <source>
        <strain evidence="1 2">RP-3-15</strain>
    </source>
</reference>
<comment type="caution">
    <text evidence="1">The sequence shown here is derived from an EMBL/GenBank/DDBJ whole genome shotgun (WGS) entry which is preliminary data.</text>
</comment>
<sequence>MLEILSSRLLGKMESELEEIYHGEENLQEKTNLTLKKSAHLIGIINNHVATNGFEDQEQEIDFFRNTLPSFYSLKIFYDEIYFIELRMPIGGQKKVVSFYQSEIDIIERFFERHCFFFGYYKMNATDLDHTFFVQDVKLDSVLLMGLEEVESNTSTPVSYLFAKFKAYEQVMVILKHRMMEQIKGNINFRTTVKTLDTLVWTGEVINLVELAFGIYHTKQLNNGSAGIGSICHWLGESFGVNLGVPSKRWSEIARRTTMSHTRFLDQMKKTIISRIEDDAARKSEPSNLI</sequence>
<dbReference type="Proteomes" id="UP000307244">
    <property type="component" value="Unassembled WGS sequence"/>
</dbReference>
<dbReference type="EMBL" id="SWBQ01000005">
    <property type="protein sequence ID" value="TKC04319.1"/>
    <property type="molecule type" value="Genomic_DNA"/>
</dbReference>
<name>A0A4U1CC62_9SPHI</name>
<keyword evidence="2" id="KW-1185">Reference proteome</keyword>
<protein>
    <recommendedName>
        <fullName evidence="3">RteC protein</fullName>
    </recommendedName>
</protein>
<organism evidence="1 2">
    <name type="scientific">Pedobacter frigoris</name>
    <dbReference type="NCBI Taxonomy" id="2571272"/>
    <lineage>
        <taxon>Bacteria</taxon>
        <taxon>Pseudomonadati</taxon>
        <taxon>Bacteroidota</taxon>
        <taxon>Sphingobacteriia</taxon>
        <taxon>Sphingobacteriales</taxon>
        <taxon>Sphingobacteriaceae</taxon>
        <taxon>Pedobacter</taxon>
    </lineage>
</organism>
<dbReference type="OrthoDB" id="790983at2"/>
<accession>A0A4U1CC62</accession>
<evidence type="ECO:0000313" key="2">
    <source>
        <dbReference type="Proteomes" id="UP000307244"/>
    </source>
</evidence>
<dbReference type="InterPro" id="IPR018534">
    <property type="entry name" value="Tet_reg_excision_RteC"/>
</dbReference>
<dbReference type="AlphaFoldDB" id="A0A4U1CC62"/>
<evidence type="ECO:0008006" key="3">
    <source>
        <dbReference type="Google" id="ProtNLM"/>
    </source>
</evidence>
<proteinExistence type="predicted"/>
<dbReference type="RefSeq" id="WP_136837312.1">
    <property type="nucleotide sequence ID" value="NZ_SWBQ01000005.1"/>
</dbReference>
<evidence type="ECO:0000313" key="1">
    <source>
        <dbReference type="EMBL" id="TKC04319.1"/>
    </source>
</evidence>